<protein>
    <recommendedName>
        <fullName evidence="5">Solute-binding protein family 3/N-terminal domain-containing protein</fullName>
    </recommendedName>
</protein>
<dbReference type="InterPro" id="IPR001638">
    <property type="entry name" value="Solute-binding_3/MltF_N"/>
</dbReference>
<organism evidence="6 7">
    <name type="scientific">Thalassotalea euphylliae</name>
    <dbReference type="NCBI Taxonomy" id="1655234"/>
    <lineage>
        <taxon>Bacteria</taxon>
        <taxon>Pseudomonadati</taxon>
        <taxon>Pseudomonadota</taxon>
        <taxon>Gammaproteobacteria</taxon>
        <taxon>Alteromonadales</taxon>
        <taxon>Colwelliaceae</taxon>
        <taxon>Thalassotalea</taxon>
    </lineage>
</organism>
<dbReference type="Proteomes" id="UP000256478">
    <property type="component" value="Unassembled WGS sequence"/>
</dbReference>
<dbReference type="Pfam" id="PF00497">
    <property type="entry name" value="SBP_bac_3"/>
    <property type="match status" value="1"/>
</dbReference>
<feature type="coiled-coil region" evidence="3">
    <location>
        <begin position="208"/>
        <end position="235"/>
    </location>
</feature>
<evidence type="ECO:0000313" key="7">
    <source>
        <dbReference type="Proteomes" id="UP000256478"/>
    </source>
</evidence>
<evidence type="ECO:0000259" key="5">
    <source>
        <dbReference type="Pfam" id="PF00497"/>
    </source>
</evidence>
<accession>A0A3E0TUS3</accession>
<name>A0A3E0TUS3_9GAMM</name>
<reference evidence="6 7" key="1">
    <citation type="submission" date="2018-08" db="EMBL/GenBank/DDBJ databases">
        <title>Thalassotalea euphylliae genome.</title>
        <authorList>
            <person name="Summers S."/>
            <person name="Rice S.A."/>
            <person name="Freckelton M.L."/>
            <person name="Nedved B.T."/>
            <person name="Hadfield M.G."/>
        </authorList>
    </citation>
    <scope>NUCLEOTIDE SEQUENCE [LARGE SCALE GENOMIC DNA]</scope>
    <source>
        <strain evidence="6 7">H1</strain>
    </source>
</reference>
<keyword evidence="3" id="KW-0175">Coiled coil</keyword>
<dbReference type="EMBL" id="QUOU01000001">
    <property type="protein sequence ID" value="REL28200.1"/>
    <property type="molecule type" value="Genomic_DNA"/>
</dbReference>
<feature type="signal peptide" evidence="4">
    <location>
        <begin position="1"/>
        <end position="26"/>
    </location>
</feature>
<dbReference type="PANTHER" id="PTHR35936:SF19">
    <property type="entry name" value="AMINO-ACID-BINDING PROTEIN YXEM-RELATED"/>
    <property type="match status" value="1"/>
</dbReference>
<gene>
    <name evidence="6" type="ORF">DXX93_17595</name>
</gene>
<dbReference type="Gene3D" id="3.40.190.10">
    <property type="entry name" value="Periplasmic binding protein-like II"/>
    <property type="match status" value="2"/>
</dbReference>
<sequence>MKEKFQLRIICYLLALLLLVCPVKLAAQETIIASVSPEFPNGLHAKYLRFLAKELNVALKIKPIPLARRIKELEKGDIDIIVLAKRDNPELIALMPSYSQIDENLFVRASEKHRISNQEQLRSALIGVSHGSHLPQFVGNRELANTVEVNSLEQKVLMLKRKRIDGFFHTFSSANLVINEMGASDAIVSSVWQPGRKKRLSHFVISKKSRLFKYKAQLEQIIQQAKNEGKFIQIRQQHYQSKN</sequence>
<dbReference type="AlphaFoldDB" id="A0A3E0TUS3"/>
<evidence type="ECO:0000256" key="4">
    <source>
        <dbReference type="SAM" id="SignalP"/>
    </source>
</evidence>
<feature type="chain" id="PRO_5017743260" description="Solute-binding protein family 3/N-terminal domain-containing protein" evidence="4">
    <location>
        <begin position="27"/>
        <end position="243"/>
    </location>
</feature>
<dbReference type="PANTHER" id="PTHR35936">
    <property type="entry name" value="MEMBRANE-BOUND LYTIC MUREIN TRANSGLYCOSYLASE F"/>
    <property type="match status" value="1"/>
</dbReference>
<evidence type="ECO:0000256" key="1">
    <source>
        <dbReference type="ARBA" id="ARBA00010333"/>
    </source>
</evidence>
<dbReference type="OrthoDB" id="370676at2"/>
<feature type="domain" description="Solute-binding protein family 3/N-terminal" evidence="5">
    <location>
        <begin position="40"/>
        <end position="239"/>
    </location>
</feature>
<dbReference type="SUPFAM" id="SSF53850">
    <property type="entry name" value="Periplasmic binding protein-like II"/>
    <property type="match status" value="1"/>
</dbReference>
<evidence type="ECO:0000313" key="6">
    <source>
        <dbReference type="EMBL" id="REL28200.1"/>
    </source>
</evidence>
<comment type="similarity">
    <text evidence="1">Belongs to the bacterial solute-binding protein 3 family.</text>
</comment>
<evidence type="ECO:0000256" key="2">
    <source>
        <dbReference type="ARBA" id="ARBA00022729"/>
    </source>
</evidence>
<evidence type="ECO:0000256" key="3">
    <source>
        <dbReference type="SAM" id="Coils"/>
    </source>
</evidence>
<proteinExistence type="inferred from homology"/>
<comment type="caution">
    <text evidence="6">The sequence shown here is derived from an EMBL/GenBank/DDBJ whole genome shotgun (WGS) entry which is preliminary data.</text>
</comment>
<keyword evidence="2 4" id="KW-0732">Signal</keyword>